<name>A0A8R2AI48_ACYPI</name>
<organism evidence="1 2">
    <name type="scientific">Acyrthosiphon pisum</name>
    <name type="common">Pea aphid</name>
    <dbReference type="NCBI Taxonomy" id="7029"/>
    <lineage>
        <taxon>Eukaryota</taxon>
        <taxon>Metazoa</taxon>
        <taxon>Ecdysozoa</taxon>
        <taxon>Arthropoda</taxon>
        <taxon>Hexapoda</taxon>
        <taxon>Insecta</taxon>
        <taxon>Pterygota</taxon>
        <taxon>Neoptera</taxon>
        <taxon>Paraneoptera</taxon>
        <taxon>Hemiptera</taxon>
        <taxon>Sternorrhyncha</taxon>
        <taxon>Aphidomorpha</taxon>
        <taxon>Aphidoidea</taxon>
        <taxon>Aphididae</taxon>
        <taxon>Macrosiphini</taxon>
        <taxon>Acyrthosiphon</taxon>
    </lineage>
</organism>
<dbReference type="EnsemblMetazoa" id="XM_003247735.4">
    <property type="protein sequence ID" value="XP_003247783.1"/>
    <property type="gene ID" value="LOC100576073"/>
</dbReference>
<keyword evidence="2" id="KW-1185">Reference proteome</keyword>
<reference evidence="1" key="2">
    <citation type="submission" date="2022-06" db="UniProtKB">
        <authorList>
            <consortium name="EnsemblMetazoa"/>
        </authorList>
    </citation>
    <scope>IDENTIFICATION</scope>
</reference>
<reference evidence="2" key="1">
    <citation type="submission" date="2010-06" db="EMBL/GenBank/DDBJ databases">
        <authorList>
            <person name="Jiang H."/>
            <person name="Abraham K."/>
            <person name="Ali S."/>
            <person name="Alsbrooks S.L."/>
            <person name="Anim B.N."/>
            <person name="Anosike U.S."/>
            <person name="Attaway T."/>
            <person name="Bandaranaike D.P."/>
            <person name="Battles P.K."/>
            <person name="Bell S.N."/>
            <person name="Bell A.V."/>
            <person name="Beltran B."/>
            <person name="Bickham C."/>
            <person name="Bustamante Y."/>
            <person name="Caleb T."/>
            <person name="Canada A."/>
            <person name="Cardenas V."/>
            <person name="Carter K."/>
            <person name="Chacko J."/>
            <person name="Chandrabose M.N."/>
            <person name="Chavez D."/>
            <person name="Chavez A."/>
            <person name="Chen L."/>
            <person name="Chu H.-S."/>
            <person name="Claassen K.J."/>
            <person name="Cockrell R."/>
            <person name="Collins M."/>
            <person name="Cooper J.A."/>
            <person name="Cree A."/>
            <person name="Curry S.M."/>
            <person name="Da Y."/>
            <person name="Dao M.D."/>
            <person name="Das B."/>
            <person name="Davila M.-L."/>
            <person name="Davy-Carroll L."/>
            <person name="Denson S."/>
            <person name="Dinh H."/>
            <person name="Ebong V.E."/>
            <person name="Edwards J.R."/>
            <person name="Egan A."/>
            <person name="El-Daye J."/>
            <person name="Escobedo L."/>
            <person name="Fernandez S."/>
            <person name="Fernando P.R."/>
            <person name="Flagg N."/>
            <person name="Forbes L.D."/>
            <person name="Fowler R.G."/>
            <person name="Fu Q."/>
            <person name="Gabisi R.A."/>
            <person name="Ganer J."/>
            <person name="Garbino Pronczuk A."/>
            <person name="Garcia R.M."/>
            <person name="Garner T."/>
            <person name="Garrett T.E."/>
            <person name="Gonzalez D.A."/>
            <person name="Hamid H."/>
            <person name="Hawkins E.S."/>
            <person name="Hirani K."/>
            <person name="Hogues M.E."/>
            <person name="Hollins B."/>
            <person name="Hsiao C.-H."/>
            <person name="Jabil R."/>
            <person name="James M.L."/>
            <person name="Jhangiani S.N."/>
            <person name="Johnson B."/>
            <person name="Johnson Q."/>
            <person name="Joshi V."/>
            <person name="Kalu J.B."/>
            <person name="Kam C."/>
            <person name="Kashfia A."/>
            <person name="Keebler J."/>
            <person name="Kisamo H."/>
            <person name="Kovar C.L."/>
            <person name="Lago L.A."/>
            <person name="Lai C.-Y."/>
            <person name="Laidlaw J."/>
            <person name="Lara F."/>
            <person name="Le T.-K."/>
            <person name="Lee S.L."/>
            <person name="Legall F.H."/>
            <person name="Lemon S.J."/>
            <person name="Lewis L.R."/>
            <person name="Li B."/>
            <person name="Liu Y."/>
            <person name="Liu Y.-S."/>
            <person name="Lopez J."/>
            <person name="Lozado R.J."/>
            <person name="Lu J."/>
            <person name="Madu R.C."/>
            <person name="Maheshwari M."/>
            <person name="Maheshwari R."/>
            <person name="Malloy K."/>
            <person name="Martinez E."/>
            <person name="Mathew T."/>
            <person name="Mercado I.C."/>
            <person name="Mercado C."/>
            <person name="Meyer B."/>
            <person name="Montgomery K."/>
            <person name="Morgan M.B."/>
            <person name="Munidasa M."/>
            <person name="Nazareth L.V."/>
            <person name="Nelson J."/>
            <person name="Ng B.M."/>
            <person name="Nguyen N.B."/>
            <person name="Nguyen P.Q."/>
            <person name="Nguyen T."/>
            <person name="Obregon M."/>
            <person name="Okwuonu G.O."/>
            <person name="Onwere C.G."/>
            <person name="Orozco G."/>
            <person name="Parra A."/>
            <person name="Patel S."/>
            <person name="Patil S."/>
            <person name="Perez A."/>
            <person name="Perez Y."/>
            <person name="Pham C."/>
            <person name="Primus E.L."/>
            <person name="Pu L.-L."/>
            <person name="Puazo M."/>
            <person name="Qin X."/>
            <person name="Quiroz J.B."/>
            <person name="Reese J."/>
            <person name="Richards S."/>
            <person name="Rives C.M."/>
            <person name="Robberts R."/>
            <person name="Ruiz S.J."/>
            <person name="Ruiz M.J."/>
            <person name="Santibanez J."/>
            <person name="Schneider B.W."/>
            <person name="Sisson I."/>
            <person name="Smith M."/>
            <person name="Sodergren E."/>
            <person name="Song X.-Z."/>
            <person name="Song B.B."/>
            <person name="Summersgill H."/>
            <person name="Thelus R."/>
            <person name="Thornton R.D."/>
            <person name="Trejos Z.Y."/>
            <person name="Usmani K."/>
            <person name="Vattathil S."/>
            <person name="Villasana D."/>
            <person name="Walker D.L."/>
            <person name="Wang S."/>
            <person name="Wang K."/>
            <person name="White C.S."/>
            <person name="Williams A.C."/>
            <person name="Williamson J."/>
            <person name="Wilson K."/>
            <person name="Woghiren I.O."/>
            <person name="Woodworth J.R."/>
            <person name="Worley K.C."/>
            <person name="Wright R.A."/>
            <person name="Wu W."/>
            <person name="Young L."/>
            <person name="Zhang L."/>
            <person name="Zhang J."/>
            <person name="Zhu Y."/>
            <person name="Muzny D.M."/>
            <person name="Weinstock G."/>
            <person name="Gibbs R.A."/>
        </authorList>
    </citation>
    <scope>NUCLEOTIDE SEQUENCE [LARGE SCALE GENOMIC DNA]</scope>
    <source>
        <strain evidence="2">LSR1</strain>
    </source>
</reference>
<accession>A0A8R2AI48</accession>
<evidence type="ECO:0000313" key="1">
    <source>
        <dbReference type="EnsemblMetazoa" id="XP_003247783.1"/>
    </source>
</evidence>
<dbReference type="KEGG" id="api:100576073"/>
<dbReference type="Proteomes" id="UP000007819">
    <property type="component" value="Chromosome X"/>
</dbReference>
<sequence>MYQIVVPHEPVIHAVHQIPQSTPRIITPDGRVPNTTDDFPAICVGRCQIPLAAPGLAGRAGVTRVNDVIGKQTNRAGPQIVIKCFSVSLLFNDTIVWPDKSCAESGVRHRQAIVTNS</sequence>
<proteinExistence type="predicted"/>
<dbReference type="GeneID" id="100576073"/>
<protein>
    <submittedName>
        <fullName evidence="1">Uncharacterized protein</fullName>
    </submittedName>
</protein>
<dbReference type="RefSeq" id="XP_003247783.1">
    <property type="nucleotide sequence ID" value="XM_003247735.3"/>
</dbReference>
<evidence type="ECO:0000313" key="2">
    <source>
        <dbReference type="Proteomes" id="UP000007819"/>
    </source>
</evidence>
<dbReference type="AlphaFoldDB" id="A0A8R2AI48"/>